<gene>
    <name evidence="2" type="ORF">K450DRAFT_229619</name>
</gene>
<dbReference type="AlphaFoldDB" id="A0AAD5EDG0"/>
<reference evidence="2" key="1">
    <citation type="submission" date="2021-06" db="EMBL/GenBank/DDBJ databases">
        <authorList>
            <consortium name="DOE Joint Genome Institute"/>
            <person name="Mondo S.J."/>
            <person name="Amses K.R."/>
            <person name="Simmons D.R."/>
            <person name="Longcore J.E."/>
            <person name="Seto K."/>
            <person name="Alves G.H."/>
            <person name="Bonds A.E."/>
            <person name="Quandt C.A."/>
            <person name="Davis W.J."/>
            <person name="Chang Y."/>
            <person name="Letcher P.M."/>
            <person name="Powell M.J."/>
            <person name="Kuo A."/>
            <person name="Labutti K."/>
            <person name="Pangilinan J."/>
            <person name="Andreopoulos W."/>
            <person name="Tritt A."/>
            <person name="Riley R."/>
            <person name="Hundley H."/>
            <person name="Johnson J."/>
            <person name="Lipzen A."/>
            <person name="Barry K."/>
            <person name="Berbee M.L."/>
            <person name="Buchler N.E."/>
            <person name="Grigoriev I.V."/>
            <person name="Spatafora J.W."/>
            <person name="Stajich J.E."/>
            <person name="James T.Y."/>
        </authorList>
    </citation>
    <scope>NUCLEOTIDE SEQUENCE</scope>
    <source>
        <strain evidence="2">AG</strain>
    </source>
</reference>
<accession>A0AAD5EDG0</accession>
<keyword evidence="1" id="KW-1133">Transmembrane helix</keyword>
<protein>
    <submittedName>
        <fullName evidence="2">Uncharacterized protein</fullName>
    </submittedName>
</protein>
<keyword evidence="1" id="KW-0472">Membrane</keyword>
<dbReference type="RefSeq" id="XP_051446867.1">
    <property type="nucleotide sequence ID" value="XM_051587114.1"/>
</dbReference>
<keyword evidence="1" id="KW-0812">Transmembrane</keyword>
<sequence>MSFFKERTTEKQTPYLLTCIPLDMERKNINVLKRNNGNNNKENVRNRKELCVWVFLWGDSILFFFGFFTYRNSLSKAGDD</sequence>
<keyword evidence="3" id="KW-1185">Reference proteome</keyword>
<dbReference type="GeneID" id="75912461"/>
<evidence type="ECO:0000313" key="3">
    <source>
        <dbReference type="Proteomes" id="UP001206595"/>
    </source>
</evidence>
<dbReference type="EMBL" id="MU620903">
    <property type="protein sequence ID" value="KAI8581863.1"/>
    <property type="molecule type" value="Genomic_DNA"/>
</dbReference>
<feature type="transmembrane region" description="Helical" evidence="1">
    <location>
        <begin position="50"/>
        <end position="70"/>
    </location>
</feature>
<proteinExistence type="predicted"/>
<evidence type="ECO:0000313" key="2">
    <source>
        <dbReference type="EMBL" id="KAI8581863.1"/>
    </source>
</evidence>
<organism evidence="2 3">
    <name type="scientific">Umbelopsis ramanniana AG</name>
    <dbReference type="NCBI Taxonomy" id="1314678"/>
    <lineage>
        <taxon>Eukaryota</taxon>
        <taxon>Fungi</taxon>
        <taxon>Fungi incertae sedis</taxon>
        <taxon>Mucoromycota</taxon>
        <taxon>Mucoromycotina</taxon>
        <taxon>Umbelopsidomycetes</taxon>
        <taxon>Umbelopsidales</taxon>
        <taxon>Umbelopsidaceae</taxon>
        <taxon>Umbelopsis</taxon>
    </lineage>
</organism>
<comment type="caution">
    <text evidence="2">The sequence shown here is derived from an EMBL/GenBank/DDBJ whole genome shotgun (WGS) entry which is preliminary data.</text>
</comment>
<evidence type="ECO:0000256" key="1">
    <source>
        <dbReference type="SAM" id="Phobius"/>
    </source>
</evidence>
<reference evidence="2" key="2">
    <citation type="journal article" date="2022" name="Proc. Natl. Acad. Sci. U.S.A.">
        <title>Diploid-dominant life cycles characterize the early evolution of Fungi.</title>
        <authorList>
            <person name="Amses K.R."/>
            <person name="Simmons D.R."/>
            <person name="Longcore J.E."/>
            <person name="Mondo S.J."/>
            <person name="Seto K."/>
            <person name="Jeronimo G.H."/>
            <person name="Bonds A.E."/>
            <person name="Quandt C.A."/>
            <person name="Davis W.J."/>
            <person name="Chang Y."/>
            <person name="Federici B.A."/>
            <person name="Kuo A."/>
            <person name="LaButti K."/>
            <person name="Pangilinan J."/>
            <person name="Andreopoulos W."/>
            <person name="Tritt A."/>
            <person name="Riley R."/>
            <person name="Hundley H."/>
            <person name="Johnson J."/>
            <person name="Lipzen A."/>
            <person name="Barry K."/>
            <person name="Lang B.F."/>
            <person name="Cuomo C.A."/>
            <person name="Buchler N.E."/>
            <person name="Grigoriev I.V."/>
            <person name="Spatafora J.W."/>
            <person name="Stajich J.E."/>
            <person name="James T.Y."/>
        </authorList>
    </citation>
    <scope>NUCLEOTIDE SEQUENCE</scope>
    <source>
        <strain evidence="2">AG</strain>
    </source>
</reference>
<dbReference type="Proteomes" id="UP001206595">
    <property type="component" value="Unassembled WGS sequence"/>
</dbReference>
<name>A0AAD5EDG0_UMBRA</name>